<keyword evidence="7 9" id="KW-0129">CBS domain</keyword>
<feature type="transmembrane region" description="Helical" evidence="11">
    <location>
        <begin position="62"/>
        <end position="86"/>
    </location>
</feature>
<dbReference type="Pfam" id="PF01595">
    <property type="entry name" value="CNNM"/>
    <property type="match status" value="1"/>
</dbReference>
<keyword evidence="5" id="KW-0677">Repeat</keyword>
<evidence type="ECO:0000256" key="7">
    <source>
        <dbReference type="ARBA" id="ARBA00023122"/>
    </source>
</evidence>
<evidence type="ECO:0000313" key="14">
    <source>
        <dbReference type="EMBL" id="MBC8519844.1"/>
    </source>
</evidence>
<evidence type="ECO:0000259" key="13">
    <source>
        <dbReference type="PROSITE" id="PS51846"/>
    </source>
</evidence>
<comment type="subcellular location">
    <subcellularLocation>
        <location evidence="1">Cell membrane</location>
        <topology evidence="1">Multi-pass membrane protein</topology>
    </subcellularLocation>
</comment>
<evidence type="ECO:0000256" key="11">
    <source>
        <dbReference type="SAM" id="Phobius"/>
    </source>
</evidence>
<evidence type="ECO:0000256" key="9">
    <source>
        <dbReference type="PROSITE-ProRule" id="PRU00703"/>
    </source>
</evidence>
<dbReference type="Pfam" id="PF00571">
    <property type="entry name" value="CBS"/>
    <property type="match status" value="2"/>
</dbReference>
<evidence type="ECO:0000256" key="2">
    <source>
        <dbReference type="ARBA" id="ARBA00006337"/>
    </source>
</evidence>
<dbReference type="SMART" id="SM01091">
    <property type="entry name" value="CorC_HlyC"/>
    <property type="match status" value="1"/>
</dbReference>
<dbReference type="PANTHER" id="PTHR22777:SF32">
    <property type="entry name" value="UPF0053 INNER MEMBRANE PROTEIN YFJD"/>
    <property type="match status" value="1"/>
</dbReference>
<feature type="domain" description="CNNM transmembrane" evidence="13">
    <location>
        <begin position="2"/>
        <end position="201"/>
    </location>
</feature>
<evidence type="ECO:0000256" key="6">
    <source>
        <dbReference type="ARBA" id="ARBA00022989"/>
    </source>
</evidence>
<dbReference type="Pfam" id="PF03471">
    <property type="entry name" value="CorC_HlyC"/>
    <property type="match status" value="1"/>
</dbReference>
<dbReference type="InterPro" id="IPR016169">
    <property type="entry name" value="FAD-bd_PCMH_sub2"/>
</dbReference>
<dbReference type="InterPro" id="IPR000644">
    <property type="entry name" value="CBS_dom"/>
</dbReference>
<dbReference type="InterPro" id="IPR036318">
    <property type="entry name" value="FAD-bd_PCMH-like_sf"/>
</dbReference>
<proteinExistence type="inferred from homology"/>
<dbReference type="PROSITE" id="PS51371">
    <property type="entry name" value="CBS"/>
    <property type="match status" value="1"/>
</dbReference>
<dbReference type="GO" id="GO:0050660">
    <property type="term" value="F:flavin adenine dinucleotide binding"/>
    <property type="evidence" value="ECO:0007669"/>
    <property type="project" value="InterPro"/>
</dbReference>
<dbReference type="InterPro" id="IPR046342">
    <property type="entry name" value="CBS_dom_sf"/>
</dbReference>
<evidence type="ECO:0000256" key="3">
    <source>
        <dbReference type="ARBA" id="ARBA00022475"/>
    </source>
</evidence>
<dbReference type="FunFam" id="3.30.465.10:FF:000010">
    <property type="entry name" value="DUF21 domain-containing protein"/>
    <property type="match status" value="1"/>
</dbReference>
<dbReference type="PANTHER" id="PTHR22777">
    <property type="entry name" value="HEMOLYSIN-RELATED"/>
    <property type="match status" value="1"/>
</dbReference>
<keyword evidence="4 10" id="KW-0812">Transmembrane</keyword>
<gene>
    <name evidence="14" type="ORF">H8D24_05505</name>
</gene>
<feature type="transmembrane region" description="Helical" evidence="11">
    <location>
        <begin position="12"/>
        <end position="33"/>
    </location>
</feature>
<comment type="similarity">
    <text evidence="2">Belongs to the UPF0053 family.</text>
</comment>
<evidence type="ECO:0000313" key="15">
    <source>
        <dbReference type="Proteomes" id="UP000654401"/>
    </source>
</evidence>
<keyword evidence="3" id="KW-1003">Cell membrane</keyword>
<dbReference type="GO" id="GO:0005886">
    <property type="term" value="C:plasma membrane"/>
    <property type="evidence" value="ECO:0007669"/>
    <property type="project" value="UniProtKB-SubCell"/>
</dbReference>
<dbReference type="Gene3D" id="3.10.580.10">
    <property type="entry name" value="CBS-domain"/>
    <property type="match status" value="1"/>
</dbReference>
<evidence type="ECO:0000256" key="1">
    <source>
        <dbReference type="ARBA" id="ARBA00004651"/>
    </source>
</evidence>
<dbReference type="InterPro" id="IPR002550">
    <property type="entry name" value="CNNM"/>
</dbReference>
<sequence length="424" mass="47260">MNEVSTEILSGILFLLILISAFFSGSETSMMAINRYRLRHLSRIGHRGARSASQLLDRPERLIGLILLGNNFVNILASSIATIIGMRIFGDAGIAIATGILTFVILIFAEVTPKTIAALSPERFAYPASFILTPLLRILYPLVRLINIITNIVLRMVGIKLNSSQTDHLSREELRTVVKEAGGLIPKKHQSMLTSILDLEEVTVEDIMVPRNEIIGINIEDTWSEILTQLSLTQHTRLPVFSDNSEHLLGILHMRNAIHLSSSEKEGKSELIKALHTPLFIPEGTTLNIQLLQFQKFKKRMGLVVDEYGDIQGLVTLEDLLEEIVGEFTTDVSDTISEIKPQEDGSYLVEGSANLRELEKKMGWDLPLDGPKTVNGLILEHLEDIPEAGTSMMINGYPVEVTNASENIVRRVRIFPLLRKNLID</sequence>
<name>A0A8J6P411_9GAMM</name>
<dbReference type="SUPFAM" id="SSF54631">
    <property type="entry name" value="CBS-domain pair"/>
    <property type="match status" value="1"/>
</dbReference>
<dbReference type="PROSITE" id="PS51846">
    <property type="entry name" value="CNNM"/>
    <property type="match status" value="1"/>
</dbReference>
<feature type="transmembrane region" description="Helical" evidence="11">
    <location>
        <begin position="92"/>
        <end position="112"/>
    </location>
</feature>
<evidence type="ECO:0000256" key="10">
    <source>
        <dbReference type="PROSITE-ProRule" id="PRU01193"/>
    </source>
</evidence>
<keyword evidence="6 10" id="KW-1133">Transmembrane helix</keyword>
<dbReference type="AlphaFoldDB" id="A0A8J6P411"/>
<evidence type="ECO:0000259" key="12">
    <source>
        <dbReference type="PROSITE" id="PS51371"/>
    </source>
</evidence>
<feature type="transmembrane region" description="Helical" evidence="11">
    <location>
        <begin position="124"/>
        <end position="143"/>
    </location>
</feature>
<evidence type="ECO:0000256" key="4">
    <source>
        <dbReference type="ARBA" id="ARBA00022692"/>
    </source>
</evidence>
<feature type="domain" description="CBS" evidence="12">
    <location>
        <begin position="274"/>
        <end position="332"/>
    </location>
</feature>
<dbReference type="Proteomes" id="UP000654401">
    <property type="component" value="Unassembled WGS sequence"/>
</dbReference>
<reference evidence="14 15" key="1">
    <citation type="submission" date="2020-08" db="EMBL/GenBank/DDBJ databases">
        <title>Bridging the membrane lipid divide: bacteria of the FCB group superphylum have the potential to synthesize archaeal ether lipids.</title>
        <authorList>
            <person name="Villanueva L."/>
            <person name="Von Meijenfeldt F.A.B."/>
            <person name="Westbye A.B."/>
            <person name="Yadav S."/>
            <person name="Hopmans E.C."/>
            <person name="Dutilh B.E."/>
            <person name="Sinninghe Damste J.S."/>
        </authorList>
    </citation>
    <scope>NUCLEOTIDE SEQUENCE [LARGE SCALE GENOMIC DNA]</scope>
    <source>
        <strain evidence="14">NIOZ-UU100</strain>
    </source>
</reference>
<dbReference type="InterPro" id="IPR044751">
    <property type="entry name" value="Ion_transp-like_CBS"/>
</dbReference>
<dbReference type="EMBL" id="JACNFK010000028">
    <property type="protein sequence ID" value="MBC8519844.1"/>
    <property type="molecule type" value="Genomic_DNA"/>
</dbReference>
<dbReference type="CDD" id="cd04590">
    <property type="entry name" value="CBS_pair_CorC_HlyC_assoc"/>
    <property type="match status" value="1"/>
</dbReference>
<organism evidence="14 15">
    <name type="scientific">Candidatus Thiopontia autotrophica</name>
    <dbReference type="NCBI Taxonomy" id="2841688"/>
    <lineage>
        <taxon>Bacteria</taxon>
        <taxon>Pseudomonadati</taxon>
        <taxon>Pseudomonadota</taxon>
        <taxon>Gammaproteobacteria</taxon>
        <taxon>Candidatus Thiopontia</taxon>
    </lineage>
</organism>
<dbReference type="Gene3D" id="3.30.465.10">
    <property type="match status" value="1"/>
</dbReference>
<dbReference type="NCBIfam" id="NF008604">
    <property type="entry name" value="PRK11573.1"/>
    <property type="match status" value="1"/>
</dbReference>
<evidence type="ECO:0000256" key="5">
    <source>
        <dbReference type="ARBA" id="ARBA00022737"/>
    </source>
</evidence>
<dbReference type="SUPFAM" id="SSF56176">
    <property type="entry name" value="FAD-binding/transporter-associated domain-like"/>
    <property type="match status" value="1"/>
</dbReference>
<protein>
    <submittedName>
        <fullName evidence="14">HlyC/CorC family transporter</fullName>
    </submittedName>
</protein>
<evidence type="ECO:0000256" key="8">
    <source>
        <dbReference type="ARBA" id="ARBA00023136"/>
    </source>
</evidence>
<accession>A0A8J6P411</accession>
<dbReference type="InterPro" id="IPR005170">
    <property type="entry name" value="Transptr-assoc_dom"/>
</dbReference>
<comment type="caution">
    <text evidence="14">The sequence shown here is derived from an EMBL/GenBank/DDBJ whole genome shotgun (WGS) entry which is preliminary data.</text>
</comment>
<keyword evidence="8 10" id="KW-0472">Membrane</keyword>